<feature type="domain" description="Caspase family p20" evidence="1">
    <location>
        <begin position="49"/>
        <end position="181"/>
    </location>
</feature>
<dbReference type="AlphaFoldDB" id="A0A1W1D0K7"/>
<proteinExistence type="predicted"/>
<dbReference type="PROSITE" id="PS50208">
    <property type="entry name" value="CASPASE_P20"/>
    <property type="match status" value="1"/>
</dbReference>
<dbReference type="PANTHER" id="PTHR22576">
    <property type="entry name" value="MUCOSA ASSOCIATED LYMPHOID TISSUE LYMPHOMA TRANSLOCATION PROTEIN 1/PARACASPASE"/>
    <property type="match status" value="1"/>
</dbReference>
<dbReference type="EMBL" id="FPHM01000250">
    <property type="protein sequence ID" value="SFV71442.1"/>
    <property type="molecule type" value="Genomic_DNA"/>
</dbReference>
<protein>
    <recommendedName>
        <fullName evidence="1">Caspase family p20 domain-containing protein</fullName>
    </recommendedName>
</protein>
<dbReference type="Gene3D" id="3.40.50.1460">
    <property type="match status" value="1"/>
</dbReference>
<dbReference type="Pfam" id="PF00656">
    <property type="entry name" value="Peptidase_C14"/>
    <property type="match status" value="1"/>
</dbReference>
<dbReference type="SUPFAM" id="SSF52129">
    <property type="entry name" value="Caspase-like"/>
    <property type="match status" value="1"/>
</dbReference>
<sequence>MYKIVTMLIVGLLFGSCANSPATRGSGSSPSYATRDVEVVFGEEQTYPRIALVIGNNNYQKNKKLTNAVPDARAMRNFLENRGFKVVYAEDADKNTMTNRVNEFMGGLGKKSVAVIYYAGHASQDKSRKTGMTTNYLVPINDSSLTSVTDYDRDAISMNYILNKADELNHGINIAMLDACRTPIGRGGNIQNIGAEGVYLVYSTASGTTASDSGAFRRSFLKYAEKAMKLTDIFEKVKLDLRKEGQRPSVQNDKVGSFYFTQAIKPTPMPVVKPQTVDRVVYRDRPQAVSTPQSKWITPTKSVCESNGGEISKYGCRAKWEDAKKICRVSGGVLPTEEILGQVVRDCGGSLATYGSKDFVSLIKKNIANKSYQSCYKKKGFQSAYCWSLTSISYNIKDAWIVNFYSGVLHNGVKGNNAFVRCVRAGQ</sequence>
<dbReference type="PROSITE" id="PS51257">
    <property type="entry name" value="PROKAR_LIPOPROTEIN"/>
    <property type="match status" value="1"/>
</dbReference>
<evidence type="ECO:0000313" key="2">
    <source>
        <dbReference type="EMBL" id="SFV71442.1"/>
    </source>
</evidence>
<dbReference type="InterPro" id="IPR011600">
    <property type="entry name" value="Pept_C14_caspase"/>
</dbReference>
<dbReference type="GO" id="GO:0006508">
    <property type="term" value="P:proteolysis"/>
    <property type="evidence" value="ECO:0007669"/>
    <property type="project" value="InterPro"/>
</dbReference>
<dbReference type="InterPro" id="IPR001309">
    <property type="entry name" value="Pept_C14_p20"/>
</dbReference>
<name>A0A1W1D0K7_9ZZZZ</name>
<dbReference type="PANTHER" id="PTHR22576:SF37">
    <property type="entry name" value="MUCOSA-ASSOCIATED LYMPHOID TISSUE LYMPHOMA TRANSLOCATION PROTEIN 1"/>
    <property type="match status" value="1"/>
</dbReference>
<organism evidence="2">
    <name type="scientific">hydrothermal vent metagenome</name>
    <dbReference type="NCBI Taxonomy" id="652676"/>
    <lineage>
        <taxon>unclassified sequences</taxon>
        <taxon>metagenomes</taxon>
        <taxon>ecological metagenomes</taxon>
    </lineage>
</organism>
<dbReference type="GO" id="GO:0004197">
    <property type="term" value="F:cysteine-type endopeptidase activity"/>
    <property type="evidence" value="ECO:0007669"/>
    <property type="project" value="InterPro"/>
</dbReference>
<gene>
    <name evidence="2" type="ORF">MNB_SV-13-138</name>
</gene>
<evidence type="ECO:0000259" key="1">
    <source>
        <dbReference type="PROSITE" id="PS50208"/>
    </source>
</evidence>
<reference evidence="2" key="1">
    <citation type="submission" date="2016-10" db="EMBL/GenBank/DDBJ databases">
        <authorList>
            <person name="de Groot N.N."/>
        </authorList>
    </citation>
    <scope>NUCLEOTIDE SEQUENCE</scope>
</reference>
<accession>A0A1W1D0K7</accession>
<dbReference type="InterPro" id="IPR029030">
    <property type="entry name" value="Caspase-like_dom_sf"/>
</dbReference>
<dbReference type="InterPro" id="IPR052039">
    <property type="entry name" value="Caspase-related_regulators"/>
</dbReference>